<dbReference type="InterPro" id="IPR036890">
    <property type="entry name" value="HATPase_C_sf"/>
</dbReference>
<evidence type="ECO:0000256" key="4">
    <source>
        <dbReference type="ARBA" id="ARBA00022777"/>
    </source>
</evidence>
<dbReference type="Gene3D" id="2.130.10.10">
    <property type="entry name" value="YVTN repeat-like/Quinoprotein amine dehydrogenase"/>
    <property type="match status" value="1"/>
</dbReference>
<dbReference type="Proteomes" id="UP001200145">
    <property type="component" value="Unassembled WGS sequence"/>
</dbReference>
<keyword evidence="5" id="KW-0902">Two-component regulatory system</keyword>
<comment type="catalytic activity">
    <reaction evidence="1">
        <text>ATP + protein L-histidine = ADP + protein N-phospho-L-histidine.</text>
        <dbReference type="EC" id="2.7.13.3"/>
    </reaction>
</comment>
<keyword evidence="9" id="KW-1185">Reference proteome</keyword>
<feature type="domain" description="Histidine kinase" evidence="7">
    <location>
        <begin position="363"/>
        <end position="555"/>
    </location>
</feature>
<dbReference type="Pfam" id="PF02518">
    <property type="entry name" value="HATPase_c"/>
    <property type="match status" value="1"/>
</dbReference>
<keyword evidence="6" id="KW-0812">Transmembrane</keyword>
<reference evidence="8 9" key="1">
    <citation type="submission" date="2022-01" db="EMBL/GenBank/DDBJ databases">
        <title>Flavihumibacter sp. nov., isolated from sediment of a river.</title>
        <authorList>
            <person name="Liu H."/>
        </authorList>
    </citation>
    <scope>NUCLEOTIDE SEQUENCE [LARGE SCALE GENOMIC DNA]</scope>
    <source>
        <strain evidence="8 9">RY-1</strain>
    </source>
</reference>
<feature type="transmembrane region" description="Helical" evidence="6">
    <location>
        <begin position="325"/>
        <end position="342"/>
    </location>
</feature>
<dbReference type="SUPFAM" id="SSF55874">
    <property type="entry name" value="ATPase domain of HSP90 chaperone/DNA topoisomerase II/histidine kinase"/>
    <property type="match status" value="1"/>
</dbReference>
<keyword evidence="6" id="KW-1133">Transmembrane helix</keyword>
<comment type="caution">
    <text evidence="8">The sequence shown here is derived from an EMBL/GenBank/DDBJ whole genome shotgun (WGS) entry which is preliminary data.</text>
</comment>
<dbReference type="Gene3D" id="1.20.5.1930">
    <property type="match status" value="1"/>
</dbReference>
<organism evidence="8 9">
    <name type="scientific">Flavihumibacter fluminis</name>
    <dbReference type="NCBI Taxonomy" id="2909236"/>
    <lineage>
        <taxon>Bacteria</taxon>
        <taxon>Pseudomonadati</taxon>
        <taxon>Bacteroidota</taxon>
        <taxon>Chitinophagia</taxon>
        <taxon>Chitinophagales</taxon>
        <taxon>Chitinophagaceae</taxon>
        <taxon>Flavihumibacter</taxon>
    </lineage>
</organism>
<dbReference type="InterPro" id="IPR013783">
    <property type="entry name" value="Ig-like_fold"/>
</dbReference>
<dbReference type="Pfam" id="PF07495">
    <property type="entry name" value="Y_Y_Y"/>
    <property type="match status" value="1"/>
</dbReference>
<dbReference type="SUPFAM" id="SSF63829">
    <property type="entry name" value="Calcium-dependent phosphotriesterase"/>
    <property type="match status" value="1"/>
</dbReference>
<dbReference type="Gene3D" id="2.60.40.10">
    <property type="entry name" value="Immunoglobulins"/>
    <property type="match status" value="1"/>
</dbReference>
<evidence type="ECO:0000256" key="3">
    <source>
        <dbReference type="ARBA" id="ARBA00022679"/>
    </source>
</evidence>
<dbReference type="InterPro" id="IPR005467">
    <property type="entry name" value="His_kinase_dom"/>
</dbReference>
<dbReference type="PANTHER" id="PTHR24421">
    <property type="entry name" value="NITRATE/NITRITE SENSOR PROTEIN NARX-RELATED"/>
    <property type="match status" value="1"/>
</dbReference>
<evidence type="ECO:0000256" key="6">
    <source>
        <dbReference type="SAM" id="Phobius"/>
    </source>
</evidence>
<keyword evidence="3" id="KW-0808">Transferase</keyword>
<evidence type="ECO:0000313" key="9">
    <source>
        <dbReference type="Proteomes" id="UP001200145"/>
    </source>
</evidence>
<keyword evidence="6" id="KW-0472">Membrane</keyword>
<dbReference type="CDD" id="cd16917">
    <property type="entry name" value="HATPase_UhpB-NarQ-NarX-like"/>
    <property type="match status" value="1"/>
</dbReference>
<evidence type="ECO:0000259" key="7">
    <source>
        <dbReference type="PROSITE" id="PS50109"/>
    </source>
</evidence>
<evidence type="ECO:0000256" key="5">
    <source>
        <dbReference type="ARBA" id="ARBA00023012"/>
    </source>
</evidence>
<sequence>MVEDREGNIWFGTQGGRLIKWDFKKSGGDPTKAYELIHEIGLVHKLYIDWDGSLWVGTLGWGTYHIDPVTGVILHHITRSSESGWKTGNDSPTDIIRYNDSLLLLATANLTVLNTRSMTHRIISADDGLPSNSASYLQIDRRGRVWIGLQDGLCRWNLSQNSFTVFDRRDGIQFDNFTSGGAYRIGDSLLAFTTSHNFLVFDPEMVMHSTRPPQVTITDLKVLNKRMNYDSIMREGRMELNHRNNSITIDYASLQYLEHGQLTYYHKLEGLDEYWVRSTRNQAIYNYLPYRNYTFLVKAVNGDGEESEAVTRLIIQVRPPFWRSYWFMAMMVFLLLAFLYWLDRLRMQKIRATESIRTRIATSLTEDLTNSLSSINISSELAKNKIEQDRERTRDYIHQISETSNRMTQAMYDMVWSINPQNDQMVKTLERMKQFALEQESFNDVNIQIEADPHIEDKHSDMEHRYELLSIYKEAITNAVKHSGARNIQVQLRLRKQKLQLLIQDDGKGFNTSGVAKGRGILDMKRRAAAINANLEILSEKNTGTLVRLEMKLKT</sequence>
<gene>
    <name evidence="8" type="ORF">L0U88_10565</name>
</gene>
<dbReference type="GO" id="GO:0016301">
    <property type="term" value="F:kinase activity"/>
    <property type="evidence" value="ECO:0007669"/>
    <property type="project" value="UniProtKB-KW"/>
</dbReference>
<dbReference type="InterPro" id="IPR015943">
    <property type="entry name" value="WD40/YVTN_repeat-like_dom_sf"/>
</dbReference>
<keyword evidence="4 8" id="KW-0418">Kinase</keyword>
<dbReference type="PANTHER" id="PTHR24421:SF10">
    <property type="entry name" value="NITRATE_NITRITE SENSOR PROTEIN NARQ"/>
    <property type="match status" value="1"/>
</dbReference>
<protein>
    <recommendedName>
        <fullName evidence="2">histidine kinase</fullName>
        <ecNumber evidence="2">2.7.13.3</ecNumber>
    </recommendedName>
</protein>
<dbReference type="Gene3D" id="3.30.565.10">
    <property type="entry name" value="Histidine kinase-like ATPase, C-terminal domain"/>
    <property type="match status" value="1"/>
</dbReference>
<accession>A0ABS9BHK6</accession>
<dbReference type="InterPro" id="IPR011123">
    <property type="entry name" value="Y_Y_Y"/>
</dbReference>
<proteinExistence type="predicted"/>
<dbReference type="InterPro" id="IPR050482">
    <property type="entry name" value="Sensor_HK_TwoCompSys"/>
</dbReference>
<dbReference type="InterPro" id="IPR003594">
    <property type="entry name" value="HATPase_dom"/>
</dbReference>
<evidence type="ECO:0000256" key="2">
    <source>
        <dbReference type="ARBA" id="ARBA00012438"/>
    </source>
</evidence>
<dbReference type="EMBL" id="JAKEVY010000002">
    <property type="protein sequence ID" value="MCF1715067.1"/>
    <property type="molecule type" value="Genomic_DNA"/>
</dbReference>
<name>A0ABS9BHK6_9BACT</name>
<dbReference type="PROSITE" id="PS50109">
    <property type="entry name" value="HIS_KIN"/>
    <property type="match status" value="1"/>
</dbReference>
<evidence type="ECO:0000313" key="8">
    <source>
        <dbReference type="EMBL" id="MCF1715067.1"/>
    </source>
</evidence>
<dbReference type="EC" id="2.7.13.3" evidence="2"/>
<evidence type="ECO:0000256" key="1">
    <source>
        <dbReference type="ARBA" id="ARBA00000085"/>
    </source>
</evidence>